<dbReference type="SUPFAM" id="SSF55464">
    <property type="entry name" value="Origin of replication-binding domain, RBD-like"/>
    <property type="match status" value="1"/>
</dbReference>
<keyword evidence="3" id="KW-0378">Hydrolase</keyword>
<dbReference type="RefSeq" id="WP_081797698.1">
    <property type="nucleotide sequence ID" value="NZ_BAND01000076.1"/>
</dbReference>
<protein>
    <submittedName>
        <fullName evidence="3">Conjugal exonuclease V alpha subunit TraA</fullName>
    </submittedName>
</protein>
<dbReference type="InterPro" id="IPR052026">
    <property type="entry name" value="ExeA_AAA_ATPase_DNA-bind"/>
</dbReference>
<organism evidence="3 4">
    <name type="scientific">Acidomonas methanolica NBRC 104435</name>
    <dbReference type="NCBI Taxonomy" id="1231351"/>
    <lineage>
        <taxon>Bacteria</taxon>
        <taxon>Pseudomonadati</taxon>
        <taxon>Pseudomonadota</taxon>
        <taxon>Alphaproteobacteria</taxon>
        <taxon>Acetobacterales</taxon>
        <taxon>Acetobacteraceae</taxon>
        <taxon>Acidomonas</taxon>
    </lineage>
</organism>
<dbReference type="GO" id="GO:0004527">
    <property type="term" value="F:exonuclease activity"/>
    <property type="evidence" value="ECO:0007669"/>
    <property type="project" value="UniProtKB-KW"/>
</dbReference>
<dbReference type="InterPro" id="IPR027417">
    <property type="entry name" value="P-loop_NTPase"/>
</dbReference>
<dbReference type="InterPro" id="IPR014862">
    <property type="entry name" value="TrwC"/>
</dbReference>
<evidence type="ECO:0000259" key="2">
    <source>
        <dbReference type="Pfam" id="PF13401"/>
    </source>
</evidence>
<feature type="domain" description="TrwC relaxase" evidence="1">
    <location>
        <begin position="39"/>
        <end position="172"/>
    </location>
</feature>
<feature type="domain" description="ORC1/DEAH AAA+ ATPase" evidence="2">
    <location>
        <begin position="216"/>
        <end position="281"/>
    </location>
</feature>
<dbReference type="SUPFAM" id="SSF52540">
    <property type="entry name" value="P-loop containing nucleoside triphosphate hydrolases"/>
    <property type="match status" value="1"/>
</dbReference>
<evidence type="ECO:0000259" key="1">
    <source>
        <dbReference type="Pfam" id="PF08751"/>
    </source>
</evidence>
<reference evidence="3 4" key="2">
    <citation type="journal article" date="2014" name="FEMS Microbiol. Lett.">
        <title>Draft genomic DNA sequence of the facultatively methylotrophic bacterium Acidomonas methanolica type strain MB58.</title>
        <authorList>
            <person name="Higashiura N."/>
            <person name="Hadano H."/>
            <person name="Hirakawa H."/>
            <person name="Matsutani M."/>
            <person name="Takabe S."/>
            <person name="Matsushita K."/>
            <person name="Azuma Y."/>
        </authorList>
    </citation>
    <scope>NUCLEOTIDE SEQUENCE [LARGE SCALE GENOMIC DNA]</scope>
    <source>
        <strain evidence="3 4">MB58</strain>
    </source>
</reference>
<keyword evidence="3" id="KW-0269">Exonuclease</keyword>
<accession>A0A023D6Q9</accession>
<dbReference type="AlphaFoldDB" id="A0A023D6Q9"/>
<gene>
    <name evidence="3" type="ORF">Amme_076_057</name>
</gene>
<dbReference type="GO" id="GO:0016887">
    <property type="term" value="F:ATP hydrolysis activity"/>
    <property type="evidence" value="ECO:0007669"/>
    <property type="project" value="InterPro"/>
</dbReference>
<dbReference type="Pfam" id="PF13401">
    <property type="entry name" value="AAA_22"/>
    <property type="match status" value="1"/>
</dbReference>
<dbReference type="Pfam" id="PF08751">
    <property type="entry name" value="TrwC"/>
    <property type="match status" value="1"/>
</dbReference>
<dbReference type="EMBL" id="BAND01000076">
    <property type="protein sequence ID" value="GAJ29764.1"/>
    <property type="molecule type" value="Genomic_DNA"/>
</dbReference>
<proteinExistence type="predicted"/>
<dbReference type="PANTHER" id="PTHR35894:SF1">
    <property type="entry name" value="PHOSPHORIBULOKINASE _ URIDINE KINASE FAMILY"/>
    <property type="match status" value="1"/>
</dbReference>
<keyword evidence="3" id="KW-0540">Nuclease</keyword>
<keyword evidence="4" id="KW-1185">Reference proteome</keyword>
<evidence type="ECO:0000313" key="3">
    <source>
        <dbReference type="EMBL" id="GAJ29764.1"/>
    </source>
</evidence>
<dbReference type="PANTHER" id="PTHR35894">
    <property type="entry name" value="GENERAL SECRETION PATHWAY PROTEIN A-RELATED"/>
    <property type="match status" value="1"/>
</dbReference>
<name>A0A023D6Q9_ACIMT</name>
<dbReference type="InterPro" id="IPR049945">
    <property type="entry name" value="AAA_22"/>
</dbReference>
<dbReference type="Proteomes" id="UP000019760">
    <property type="component" value="Unassembled WGS sequence"/>
</dbReference>
<evidence type="ECO:0000313" key="4">
    <source>
        <dbReference type="Proteomes" id="UP000019760"/>
    </source>
</evidence>
<sequence>MMTFRKLTAAGAGKLIVAYLREQQVEPERDVRTQADKARDVETGERLNSYYTGREGRGAWAPHLGPRIADQLGIDIMKPPTDEGLARLFECKRADNGEGWSNHGRKRELCGFDFTAAPAKSVTLAAEFAPTREEQALLWQAIHQANDTAMAFVAKEVGVARRGSGDTSYIEEGDLEREGRVIVSRSLAIEKAKITVPLLISALFYDLAPDRTVTIPTQSERRERDLQELFRRAKKPVALFVDDAHDLHPKTLVALKRLTEVVAEGGGQLSVVLVGHPRLRNDLRRPQMEEIGDRATVFEFGGLRDRQRDYTSTGCCAIVWRRVWN</sequence>
<comment type="caution">
    <text evidence="3">The sequence shown here is derived from an EMBL/GenBank/DDBJ whole genome shotgun (WGS) entry which is preliminary data.</text>
</comment>
<reference evidence="4" key="1">
    <citation type="journal article" date="2014" name="FEMS Microbiol. Lett.">
        <title>Draft Genomic DNA Sequence of the Facultatively Methylotrophic Bacterium Acidomonas methanolica type strain MB58.</title>
        <authorList>
            <person name="Higashiura N."/>
            <person name="Hadano H."/>
            <person name="Hirakawa H."/>
            <person name="Matsutani M."/>
            <person name="Takabe S."/>
            <person name="Matsushita K."/>
            <person name="Azuma Y."/>
        </authorList>
    </citation>
    <scope>NUCLEOTIDE SEQUENCE [LARGE SCALE GENOMIC DNA]</scope>
    <source>
        <strain evidence="4">MB58</strain>
    </source>
</reference>